<evidence type="ECO:0000256" key="1">
    <source>
        <dbReference type="SAM" id="Phobius"/>
    </source>
</evidence>
<proteinExistence type="predicted"/>
<keyword evidence="1" id="KW-0812">Transmembrane</keyword>
<keyword evidence="1" id="KW-0472">Membrane</keyword>
<dbReference type="RefSeq" id="WP_060920412.1">
    <property type="nucleotide sequence ID" value="NZ_JAWHBH010000008.1"/>
</dbReference>
<accession>A0AB34WZJ7</accession>
<keyword evidence="1" id="KW-1133">Transmembrane helix</keyword>
<feature type="transmembrane region" description="Helical" evidence="1">
    <location>
        <begin position="78"/>
        <end position="99"/>
    </location>
</feature>
<dbReference type="EMBL" id="LSDN01000014">
    <property type="protein sequence ID" value="KXB80710.1"/>
    <property type="molecule type" value="Genomic_DNA"/>
</dbReference>
<feature type="transmembrane region" description="Helical" evidence="1">
    <location>
        <begin position="25"/>
        <end position="44"/>
    </location>
</feature>
<protein>
    <recommendedName>
        <fullName evidence="4">Alkaline shock response membrane anchor protein AmaP</fullName>
    </recommendedName>
</protein>
<evidence type="ECO:0008006" key="4">
    <source>
        <dbReference type="Google" id="ProtNLM"/>
    </source>
</evidence>
<dbReference type="AlphaFoldDB" id="A0AB34WZJ7"/>
<sequence>MSKQSSKSGPYVSYLVRRETHSSRALISVIVALLLMAGLGYLATEGVLAALGRPPLLATPQDLWEQAPAALQEKYRPLVIIVGIVLGLFGLGLLAKAILPGTLSKHALKDDRAAYVADDSVIASGISRLMREDAGLPQGTVSTAVSKRRSLSTITPTTGRPIDQEQMLKLAKDEAASWQLQPRLKTAIKVSQEGRLEK</sequence>
<gene>
    <name evidence="2" type="ORF">HMPREF1862_01017</name>
</gene>
<evidence type="ECO:0000313" key="2">
    <source>
        <dbReference type="EMBL" id="KXB80710.1"/>
    </source>
</evidence>
<name>A0AB34WZJ7_9ACTO</name>
<dbReference type="Proteomes" id="UP000070572">
    <property type="component" value="Unassembled WGS sequence"/>
</dbReference>
<evidence type="ECO:0000313" key="3">
    <source>
        <dbReference type="Proteomes" id="UP000070572"/>
    </source>
</evidence>
<reference evidence="2 3" key="1">
    <citation type="submission" date="2016-01" db="EMBL/GenBank/DDBJ databases">
        <authorList>
            <person name="Mitreva M."/>
            <person name="Pepin K.H."/>
            <person name="Mihindukulasuriya K.A."/>
            <person name="Fulton R."/>
            <person name="Fronick C."/>
            <person name="O'Laughlin M."/>
            <person name="Miner T."/>
            <person name="Herter B."/>
            <person name="Rosa B.A."/>
            <person name="Cordes M."/>
            <person name="Tomlinson C."/>
            <person name="Wollam A."/>
            <person name="Palsikar V.B."/>
            <person name="Mardis E.R."/>
            <person name="Wilson R.K."/>
        </authorList>
    </citation>
    <scope>NUCLEOTIDE SEQUENCE [LARGE SCALE GENOMIC DNA]</scope>
    <source>
        <strain evidence="2 3">DNF00696</strain>
    </source>
</reference>
<organism evidence="2 3">
    <name type="scientific">Varibaculum cambriense</name>
    <dbReference type="NCBI Taxonomy" id="184870"/>
    <lineage>
        <taxon>Bacteria</taxon>
        <taxon>Bacillati</taxon>
        <taxon>Actinomycetota</taxon>
        <taxon>Actinomycetes</taxon>
        <taxon>Actinomycetales</taxon>
        <taxon>Actinomycetaceae</taxon>
        <taxon>Varibaculum</taxon>
    </lineage>
</organism>
<comment type="caution">
    <text evidence="2">The sequence shown here is derived from an EMBL/GenBank/DDBJ whole genome shotgun (WGS) entry which is preliminary data.</text>
</comment>